<reference evidence="1" key="2">
    <citation type="submission" date="2018-05" db="EMBL/GenBank/DDBJ databases">
        <title>OgluRS3 (Oryza glumaepatula Reference Sequence Version 3).</title>
        <authorList>
            <person name="Zhang J."/>
            <person name="Kudrna D."/>
            <person name="Lee S."/>
            <person name="Talag J."/>
            <person name="Welchert J."/>
            <person name="Wing R.A."/>
        </authorList>
    </citation>
    <scope>NUCLEOTIDE SEQUENCE [LARGE SCALE GENOMIC DNA]</scope>
</reference>
<name>A0A0E0BPL6_9ORYZ</name>
<dbReference type="Proteomes" id="UP000026961">
    <property type="component" value="Chromosome 12"/>
</dbReference>
<organism evidence="1">
    <name type="scientific">Oryza glumipatula</name>
    <dbReference type="NCBI Taxonomy" id="40148"/>
    <lineage>
        <taxon>Eukaryota</taxon>
        <taxon>Viridiplantae</taxon>
        <taxon>Streptophyta</taxon>
        <taxon>Embryophyta</taxon>
        <taxon>Tracheophyta</taxon>
        <taxon>Spermatophyta</taxon>
        <taxon>Magnoliopsida</taxon>
        <taxon>Liliopsida</taxon>
        <taxon>Poales</taxon>
        <taxon>Poaceae</taxon>
        <taxon>BOP clade</taxon>
        <taxon>Oryzoideae</taxon>
        <taxon>Oryzeae</taxon>
        <taxon>Oryzinae</taxon>
        <taxon>Oryza</taxon>
    </lineage>
</organism>
<protein>
    <submittedName>
        <fullName evidence="1">Uncharacterized protein</fullName>
    </submittedName>
</protein>
<dbReference type="AlphaFoldDB" id="A0A0E0BPL6"/>
<proteinExistence type="predicted"/>
<sequence length="145" mass="15980">MVGGFSVAASHNEDSKQCAIENRPQVQVMRVAADELRRQGIARKLKFYVLQQFNDESICASYAAIGCLCACSTSALLSSGYGGRKGSTCLSSYSSRYYFNLLPNLTHRVDDLALCGFEIYGFFILSYGMCAGYKLMSVMMSLQEI</sequence>
<dbReference type="EnsemblPlants" id="OGLUM12G05120.2">
    <property type="protein sequence ID" value="OGLUM12G05120.2"/>
    <property type="gene ID" value="OGLUM12G05120"/>
</dbReference>
<evidence type="ECO:0000313" key="2">
    <source>
        <dbReference type="Proteomes" id="UP000026961"/>
    </source>
</evidence>
<dbReference type="Gramene" id="OGLUM12G05120.2">
    <property type="protein sequence ID" value="OGLUM12G05120.2"/>
    <property type="gene ID" value="OGLUM12G05120"/>
</dbReference>
<accession>A0A0E0BPL6</accession>
<keyword evidence="2" id="KW-1185">Reference proteome</keyword>
<evidence type="ECO:0000313" key="1">
    <source>
        <dbReference type="EnsemblPlants" id="OGLUM12G05120.2"/>
    </source>
</evidence>
<reference evidence="1" key="1">
    <citation type="submission" date="2015-04" db="UniProtKB">
        <authorList>
            <consortium name="EnsemblPlants"/>
        </authorList>
    </citation>
    <scope>IDENTIFICATION</scope>
</reference>